<name>A0A3B6EBJ6_WHEAT</name>
<proteinExistence type="predicted"/>
<dbReference type="AlphaFoldDB" id="A0A3B6EBJ6"/>
<dbReference type="Gramene" id="TraesCS3A03G0086200.1">
    <property type="protein sequence ID" value="TraesCS3A03G0086200.1.CDS"/>
    <property type="gene ID" value="TraesCS3A03G0086200"/>
</dbReference>
<feature type="domain" description="F-box" evidence="1">
    <location>
        <begin position="19"/>
        <end position="68"/>
    </location>
</feature>
<dbReference type="GeneID" id="123056657"/>
<accession>A0A3B6EBJ6</accession>
<reference evidence="2" key="2">
    <citation type="submission" date="2018-10" db="UniProtKB">
        <authorList>
            <consortium name="EnsemblPlants"/>
        </authorList>
    </citation>
    <scope>IDENTIFICATION</scope>
</reference>
<protein>
    <recommendedName>
        <fullName evidence="1">F-box domain-containing protein</fullName>
    </recommendedName>
</protein>
<dbReference type="STRING" id="4565.A0A3B6EBJ6"/>
<dbReference type="Gramene" id="TraesCS3A02G042200.1">
    <property type="protein sequence ID" value="TraesCS3A02G042200.1"/>
    <property type="gene ID" value="TraesCS3A02G042200"/>
</dbReference>
<dbReference type="Gramene" id="TraesLDM3A03G01320500.1">
    <property type="protein sequence ID" value="TraesLDM3A03G01320500.1"/>
    <property type="gene ID" value="TraesLDM3A03G01320500"/>
</dbReference>
<dbReference type="InterPro" id="IPR001810">
    <property type="entry name" value="F-box_dom"/>
</dbReference>
<keyword evidence="3" id="KW-1185">Reference proteome</keyword>
<dbReference type="InterPro" id="IPR053197">
    <property type="entry name" value="F-box_SCFL_complex_component"/>
</dbReference>
<dbReference type="InterPro" id="IPR036047">
    <property type="entry name" value="F-box-like_dom_sf"/>
</dbReference>
<dbReference type="SUPFAM" id="SSF52058">
    <property type="entry name" value="L domain-like"/>
    <property type="match status" value="1"/>
</dbReference>
<dbReference type="SUPFAM" id="SSF81383">
    <property type="entry name" value="F-box domain"/>
    <property type="match status" value="1"/>
</dbReference>
<evidence type="ECO:0000259" key="1">
    <source>
        <dbReference type="PROSITE" id="PS50181"/>
    </source>
</evidence>
<evidence type="ECO:0000313" key="3">
    <source>
        <dbReference type="Proteomes" id="UP000019116"/>
    </source>
</evidence>
<sequence length="420" mass="48104">MAARGKAGKTKKVAVAGGKDCFQDLPEPVLELLLSFLPSRDAVRTSVLARRWRTLSKSVPALRFYPSQFDTVQAFNNFVNTLLEHRDRTSPLHECDIFPYPHGQEDEARRYVESWVQYAVSCQVYVLRVKDWSVSVYGSRLNLSSSSVISKHLTRLEFYHLAFDRSPLDLLSCQALELLDIGDCSIKLWGVFPKSLRHLKIRDSSLYSMQTPWSCFSAPGLLTFELADPHDWALFLESLPSLVTSFIRIGEDCEDNYAHYNYLGDSGNELCEDNCCVFLEGLAGATNLELISEYCMIFRKDLKWCPMFSKLKTLLPNEWCLTANFTGLLHFLQHTPILEKLTLQLPSRKDFDIVSSRSYNPAEYFLVSKHLKEVEIHCSKEDEWICQIVKILGIHGVTSAQISIKHDSWSSFRFSFQQPK</sequence>
<dbReference type="OrthoDB" id="612216at2759"/>
<evidence type="ECO:0000313" key="2">
    <source>
        <dbReference type="EnsemblPlants" id="TraesCS3A02G042200.1"/>
    </source>
</evidence>
<dbReference type="RefSeq" id="XP_044335912.1">
    <property type="nucleotide sequence ID" value="XM_044479977.1"/>
</dbReference>
<dbReference type="PROSITE" id="PS50181">
    <property type="entry name" value="FBOX"/>
    <property type="match status" value="1"/>
</dbReference>
<reference evidence="2" key="1">
    <citation type="submission" date="2018-08" db="EMBL/GenBank/DDBJ databases">
        <authorList>
            <person name="Rossello M."/>
        </authorList>
    </citation>
    <scope>NUCLEOTIDE SEQUENCE [LARGE SCALE GENOMIC DNA]</scope>
    <source>
        <strain evidence="2">cv. Chinese Spring</strain>
    </source>
</reference>
<dbReference type="PANTHER" id="PTHR34223">
    <property type="entry name" value="OS11G0201299 PROTEIN"/>
    <property type="match status" value="1"/>
</dbReference>
<dbReference type="EnsemblPlants" id="TraesCS3A02G042200.1">
    <property type="protein sequence ID" value="TraesCS3A02G042200.1"/>
    <property type="gene ID" value="TraesCS3A02G042200"/>
</dbReference>
<organism evidence="2">
    <name type="scientific">Triticum aestivum</name>
    <name type="common">Wheat</name>
    <dbReference type="NCBI Taxonomy" id="4565"/>
    <lineage>
        <taxon>Eukaryota</taxon>
        <taxon>Viridiplantae</taxon>
        <taxon>Streptophyta</taxon>
        <taxon>Embryophyta</taxon>
        <taxon>Tracheophyta</taxon>
        <taxon>Spermatophyta</taxon>
        <taxon>Magnoliopsida</taxon>
        <taxon>Liliopsida</taxon>
        <taxon>Poales</taxon>
        <taxon>Poaceae</taxon>
        <taxon>BOP clade</taxon>
        <taxon>Pooideae</taxon>
        <taxon>Triticodae</taxon>
        <taxon>Triticeae</taxon>
        <taxon>Triticinae</taxon>
        <taxon>Triticum</taxon>
    </lineage>
</organism>
<dbReference type="Pfam" id="PF00646">
    <property type="entry name" value="F-box"/>
    <property type="match status" value="1"/>
</dbReference>
<gene>
    <name evidence="2" type="primary">LOC123056657</name>
</gene>
<dbReference type="Proteomes" id="UP000019116">
    <property type="component" value="Chromosome 3A"/>
</dbReference>
<dbReference type="Gramene" id="TraesSTA3A03G01309090.1">
    <property type="protein sequence ID" value="TraesSTA3A03G01309090.1"/>
    <property type="gene ID" value="TraesSTA3A03G01309090"/>
</dbReference>
<dbReference type="PANTHER" id="PTHR34223:SF63">
    <property type="entry name" value="F-BOX DOMAIN-CONTAINING PROTEIN"/>
    <property type="match status" value="1"/>
</dbReference>
<dbReference type="OMA" id="WICQIVK"/>